<dbReference type="PANTHER" id="PTHR24373:SF275">
    <property type="entry name" value="TIR DOMAIN-CONTAINING PROTEIN"/>
    <property type="match status" value="1"/>
</dbReference>
<feature type="region of interest" description="Disordered" evidence="4">
    <location>
        <begin position="495"/>
        <end position="517"/>
    </location>
</feature>
<evidence type="ECO:0000313" key="7">
    <source>
        <dbReference type="Proteomes" id="UP001430953"/>
    </source>
</evidence>
<dbReference type="EMBL" id="JADYXP020000003">
    <property type="protein sequence ID" value="KAL0128867.1"/>
    <property type="molecule type" value="Genomic_DNA"/>
</dbReference>
<reference evidence="6 7" key="1">
    <citation type="submission" date="2023-03" db="EMBL/GenBank/DDBJ databases">
        <title>High recombination rates correlate with genetic variation in Cardiocondyla obscurior ants.</title>
        <authorList>
            <person name="Errbii M."/>
        </authorList>
    </citation>
    <scope>NUCLEOTIDE SEQUENCE [LARGE SCALE GENOMIC DNA]</scope>
    <source>
        <strain evidence="6">Alpha-2009</strain>
        <tissue evidence="6">Whole body</tissue>
    </source>
</reference>
<name>A0AAW2GN70_9HYME</name>
<evidence type="ECO:0000256" key="3">
    <source>
        <dbReference type="ARBA" id="ARBA00022737"/>
    </source>
</evidence>
<proteinExistence type="predicted"/>
<dbReference type="AlphaFoldDB" id="A0AAW2GN70"/>
<dbReference type="Proteomes" id="UP001430953">
    <property type="component" value="Unassembled WGS sequence"/>
</dbReference>
<keyword evidence="2 5" id="KW-0732">Signal</keyword>
<dbReference type="SUPFAM" id="SSF52058">
    <property type="entry name" value="L domain-like"/>
    <property type="match status" value="2"/>
</dbReference>
<evidence type="ECO:0000313" key="6">
    <source>
        <dbReference type="EMBL" id="KAL0128867.1"/>
    </source>
</evidence>
<feature type="chain" id="PRO_5043340669" description="Leucine-rich repeat protein" evidence="5">
    <location>
        <begin position="25"/>
        <end position="517"/>
    </location>
</feature>
<keyword evidence="1" id="KW-0433">Leucine-rich repeat</keyword>
<protein>
    <recommendedName>
        <fullName evidence="8">Leucine-rich repeat protein</fullName>
    </recommendedName>
</protein>
<sequence>MTAGHKLTIFFVLTIVLQVKTEYAKDEKRKPDFKPFNSIQSKSEKVENPIVQPEPPSTKKEPPIFIPRQITTTTEYNFIECNPHGHIFKFSNVGLQKIGQDFIKSHDIIKLSLDNNNISEISPFAFRNTQNLKYLDLTGNNIPKAKLLMMNGNVKLEELIINNNRDFRTSTQNIMNDYEVFPNLKYLHLSNSQLNNFLVPYFTATPKLTHLYINNNSIDSSEIVFDNIPTTLTHLHLNKNFITGIQQGKLRHLQELIMNENNITKLCYENCEDESIYLKNAELLTILSLSNNQISEISENAFHDTHYLLELDLSNNKITNIHQGTFNTTRRIQKLSLANNKLSAIPNICSIYNLKILDLSGNHIGAISSNAFCLYQMNLQELYLSNNIITTVENEAFFGLHNLQYLDLSGNRLRQLPTYWLHPLSGSIQDLHLERNSFTDLDSVSLINIKTMKNVYLDENPMPTLSAGSFHLLSKHLKVHLRNVFVENKCAECSCDNDEDNDENSNNANNSYDYNDQ</sequence>
<feature type="signal peptide" evidence="5">
    <location>
        <begin position="1"/>
        <end position="24"/>
    </location>
</feature>
<evidence type="ECO:0000256" key="5">
    <source>
        <dbReference type="SAM" id="SignalP"/>
    </source>
</evidence>
<organism evidence="6 7">
    <name type="scientific">Cardiocondyla obscurior</name>
    <dbReference type="NCBI Taxonomy" id="286306"/>
    <lineage>
        <taxon>Eukaryota</taxon>
        <taxon>Metazoa</taxon>
        <taxon>Ecdysozoa</taxon>
        <taxon>Arthropoda</taxon>
        <taxon>Hexapoda</taxon>
        <taxon>Insecta</taxon>
        <taxon>Pterygota</taxon>
        <taxon>Neoptera</taxon>
        <taxon>Endopterygota</taxon>
        <taxon>Hymenoptera</taxon>
        <taxon>Apocrita</taxon>
        <taxon>Aculeata</taxon>
        <taxon>Formicoidea</taxon>
        <taxon>Formicidae</taxon>
        <taxon>Myrmicinae</taxon>
        <taxon>Cardiocondyla</taxon>
    </lineage>
</organism>
<dbReference type="Gene3D" id="3.80.10.10">
    <property type="entry name" value="Ribonuclease Inhibitor"/>
    <property type="match status" value="3"/>
</dbReference>
<dbReference type="InterPro" id="IPR001611">
    <property type="entry name" value="Leu-rich_rpt"/>
</dbReference>
<dbReference type="SMART" id="SM00369">
    <property type="entry name" value="LRR_TYP"/>
    <property type="match status" value="7"/>
</dbReference>
<gene>
    <name evidence="6" type="ORF">PUN28_003914</name>
</gene>
<dbReference type="InterPro" id="IPR003591">
    <property type="entry name" value="Leu-rich_rpt_typical-subtyp"/>
</dbReference>
<dbReference type="PRINTS" id="PR00019">
    <property type="entry name" value="LEURICHRPT"/>
</dbReference>
<keyword evidence="3" id="KW-0677">Repeat</keyword>
<keyword evidence="7" id="KW-1185">Reference proteome</keyword>
<dbReference type="InterPro" id="IPR050328">
    <property type="entry name" value="Dev_Immune_Receptor"/>
</dbReference>
<feature type="region of interest" description="Disordered" evidence="4">
    <location>
        <begin position="44"/>
        <end position="63"/>
    </location>
</feature>
<feature type="compositionally biased region" description="Low complexity" evidence="4">
    <location>
        <begin position="504"/>
        <end position="517"/>
    </location>
</feature>
<dbReference type="InterPro" id="IPR032675">
    <property type="entry name" value="LRR_dom_sf"/>
</dbReference>
<evidence type="ECO:0008006" key="8">
    <source>
        <dbReference type="Google" id="ProtNLM"/>
    </source>
</evidence>
<comment type="caution">
    <text evidence="6">The sequence shown here is derived from an EMBL/GenBank/DDBJ whole genome shotgun (WGS) entry which is preliminary data.</text>
</comment>
<dbReference type="Pfam" id="PF13855">
    <property type="entry name" value="LRR_8"/>
    <property type="match status" value="3"/>
</dbReference>
<dbReference type="PANTHER" id="PTHR24373">
    <property type="entry name" value="SLIT RELATED LEUCINE-RICH REPEAT NEURONAL PROTEIN"/>
    <property type="match status" value="1"/>
</dbReference>
<evidence type="ECO:0000256" key="1">
    <source>
        <dbReference type="ARBA" id="ARBA00022614"/>
    </source>
</evidence>
<accession>A0AAW2GN70</accession>
<evidence type="ECO:0000256" key="4">
    <source>
        <dbReference type="SAM" id="MobiDB-lite"/>
    </source>
</evidence>
<evidence type="ECO:0000256" key="2">
    <source>
        <dbReference type="ARBA" id="ARBA00022729"/>
    </source>
</evidence>
<dbReference type="PROSITE" id="PS51450">
    <property type="entry name" value="LRR"/>
    <property type="match status" value="5"/>
</dbReference>